<keyword evidence="1" id="KW-0548">Nucleotidyltransferase</keyword>
<accession>A0A699GMG7</accession>
<dbReference type="EMBL" id="BKCJ010021860">
    <property type="protein sequence ID" value="GEV37944.1"/>
    <property type="molecule type" value="Genomic_DNA"/>
</dbReference>
<protein>
    <submittedName>
        <fullName evidence="1">Reverse transcriptase domain-containing protein</fullName>
    </submittedName>
</protein>
<dbReference type="AlphaFoldDB" id="A0A699GMG7"/>
<reference evidence="1" key="1">
    <citation type="journal article" date="2019" name="Sci. Rep.">
        <title>Draft genome of Tanacetum cinerariifolium, the natural source of mosquito coil.</title>
        <authorList>
            <person name="Yamashiro T."/>
            <person name="Shiraishi A."/>
            <person name="Satake H."/>
            <person name="Nakayama K."/>
        </authorList>
    </citation>
    <scope>NUCLEOTIDE SEQUENCE</scope>
</reference>
<keyword evidence="1" id="KW-0695">RNA-directed DNA polymerase</keyword>
<name>A0A699GMG7_TANCI</name>
<dbReference type="GO" id="GO:0003964">
    <property type="term" value="F:RNA-directed DNA polymerase activity"/>
    <property type="evidence" value="ECO:0007669"/>
    <property type="project" value="UniProtKB-KW"/>
</dbReference>
<proteinExistence type="predicted"/>
<sequence length="137" mass="15569">MILVSVGCQKPGHLAARLGCAKTKVVTWDDLTFKLITLGWNVKHENFAKTLIPGRNRRRSKQRIEDFNLEELSPPIFTMADQRIVAQFLQAPTEGYEDAIVVPAITADSFELKDGLLTLVQNKQFFEHDKEDPHNHV</sequence>
<gene>
    <name evidence="1" type="ORF">Tci_109921</name>
</gene>
<comment type="caution">
    <text evidence="1">The sequence shown here is derived from an EMBL/GenBank/DDBJ whole genome shotgun (WGS) entry which is preliminary data.</text>
</comment>
<evidence type="ECO:0000313" key="1">
    <source>
        <dbReference type="EMBL" id="GEV37944.1"/>
    </source>
</evidence>
<organism evidence="1">
    <name type="scientific">Tanacetum cinerariifolium</name>
    <name type="common">Dalmatian daisy</name>
    <name type="synonym">Chrysanthemum cinerariifolium</name>
    <dbReference type="NCBI Taxonomy" id="118510"/>
    <lineage>
        <taxon>Eukaryota</taxon>
        <taxon>Viridiplantae</taxon>
        <taxon>Streptophyta</taxon>
        <taxon>Embryophyta</taxon>
        <taxon>Tracheophyta</taxon>
        <taxon>Spermatophyta</taxon>
        <taxon>Magnoliopsida</taxon>
        <taxon>eudicotyledons</taxon>
        <taxon>Gunneridae</taxon>
        <taxon>Pentapetalae</taxon>
        <taxon>asterids</taxon>
        <taxon>campanulids</taxon>
        <taxon>Asterales</taxon>
        <taxon>Asteraceae</taxon>
        <taxon>Asteroideae</taxon>
        <taxon>Anthemideae</taxon>
        <taxon>Anthemidinae</taxon>
        <taxon>Tanacetum</taxon>
    </lineage>
</organism>
<keyword evidence="1" id="KW-0808">Transferase</keyword>